<keyword evidence="2" id="KW-0186">Copper</keyword>
<evidence type="ECO:0000313" key="5">
    <source>
        <dbReference type="EMBL" id="AWN49773.1"/>
    </source>
</evidence>
<dbReference type="EMBL" id="CP029553">
    <property type="protein sequence ID" value="AWN49773.1"/>
    <property type="molecule type" value="Genomic_DNA"/>
</dbReference>
<dbReference type="Pfam" id="PF25271">
    <property type="entry name" value="DUF7868"/>
    <property type="match status" value="1"/>
</dbReference>
<dbReference type="PANTHER" id="PTHR11474">
    <property type="entry name" value="TYROSINASE FAMILY MEMBER"/>
    <property type="match status" value="1"/>
</dbReference>
<dbReference type="InterPro" id="IPR057190">
    <property type="entry name" value="DUF7868"/>
</dbReference>
<evidence type="ECO:0000256" key="1">
    <source>
        <dbReference type="ARBA" id="ARBA00022723"/>
    </source>
</evidence>
<proteinExistence type="predicted"/>
<dbReference type="InterPro" id="IPR050316">
    <property type="entry name" value="Tyrosinase/Hemocyanin"/>
</dbReference>
<name>A0A2U8WUL3_9HYPH</name>
<evidence type="ECO:0000256" key="2">
    <source>
        <dbReference type="ARBA" id="ARBA00023008"/>
    </source>
</evidence>
<organism evidence="5 6">
    <name type="scientific">Methylobacterium terrae</name>
    <dbReference type="NCBI Taxonomy" id="2202827"/>
    <lineage>
        <taxon>Bacteria</taxon>
        <taxon>Pseudomonadati</taxon>
        <taxon>Pseudomonadota</taxon>
        <taxon>Alphaproteobacteria</taxon>
        <taxon>Hyphomicrobiales</taxon>
        <taxon>Methylobacteriaceae</taxon>
        <taxon>Methylobacterium</taxon>
    </lineage>
</organism>
<dbReference type="Gene3D" id="1.10.1280.10">
    <property type="entry name" value="Di-copper center containing domain from catechol oxidase"/>
    <property type="match status" value="1"/>
</dbReference>
<dbReference type="GO" id="GO:0046872">
    <property type="term" value="F:metal ion binding"/>
    <property type="evidence" value="ECO:0007669"/>
    <property type="project" value="UniProtKB-KW"/>
</dbReference>
<accession>A0A2U8WUL3</accession>
<dbReference type="Proteomes" id="UP000245444">
    <property type="component" value="Chromosome"/>
</dbReference>
<dbReference type="AlphaFoldDB" id="A0A2U8WUL3"/>
<gene>
    <name evidence="5" type="ORF">DK419_00340</name>
</gene>
<feature type="domain" description="Tyrosinase copper-binding" evidence="4">
    <location>
        <begin position="212"/>
        <end position="223"/>
    </location>
</feature>
<dbReference type="PROSITE" id="PS00497">
    <property type="entry name" value="TYROSINASE_1"/>
    <property type="match status" value="1"/>
</dbReference>
<sequence>MKKRPLDDPTSWRFYGGIHGFNAQLWKQLGLLSDNDKLPDAKTRTLFWDQCQHQTWYFLPWHRGYLWAFETVVRDAVVSLGGPADWTLPYWNYFAKGQSALPPAFASRNWTGGDGDNPLFVPQRYGPAGDGKVFIPLDQVNLLALNDREFTGEAGGGSPGFGGVDTGFSHGGSVNGGVESQPHNIVHVLIGGVLRGTRQPGLMSVPSTAGLDPIFWLHHANIDRLWQVWRGRAPGHVDPTVANWVDGPADRSFVMPLPGKRNWTFAPGQTESTVELGYEYDDVSGGEVLMAALHPALRAQAATAGVAQANASQASPLQASLPQGSPAMTSGKNVELVGASQSAIKVVGQSAQAAVTLAPDARQRVSANLAASAPGTVSAQNAAAAPPERVLLNLENVRGLLDGVAFQVYVGPQGSDPSGKSEALAGSVGLFGVSQATERDGPHGGSGLTFVLDITPIVEALHASRDLDADKLDVRIVPLQPVPAEAQISIGRVSVFRQGR</sequence>
<protein>
    <submittedName>
        <fullName evidence="5">Tyrosinase</fullName>
    </submittedName>
</protein>
<evidence type="ECO:0000313" key="6">
    <source>
        <dbReference type="Proteomes" id="UP000245444"/>
    </source>
</evidence>
<dbReference type="SUPFAM" id="SSF48056">
    <property type="entry name" value="Di-copper centre-containing domain"/>
    <property type="match status" value="1"/>
</dbReference>
<evidence type="ECO:0000259" key="3">
    <source>
        <dbReference type="PROSITE" id="PS00497"/>
    </source>
</evidence>
<evidence type="ECO:0000259" key="4">
    <source>
        <dbReference type="PROSITE" id="PS00498"/>
    </source>
</evidence>
<dbReference type="KEGG" id="mtea:DK419_00340"/>
<feature type="domain" description="Tyrosinase copper-binding" evidence="3">
    <location>
        <begin position="53"/>
        <end position="70"/>
    </location>
</feature>
<keyword evidence="6" id="KW-1185">Reference proteome</keyword>
<keyword evidence="1" id="KW-0479">Metal-binding</keyword>
<dbReference type="PRINTS" id="PR00092">
    <property type="entry name" value="TYROSINASE"/>
</dbReference>
<dbReference type="Pfam" id="PF00264">
    <property type="entry name" value="Tyrosinase"/>
    <property type="match status" value="2"/>
</dbReference>
<dbReference type="PANTHER" id="PTHR11474:SF76">
    <property type="entry name" value="SHKT DOMAIN-CONTAINING PROTEIN"/>
    <property type="match status" value="1"/>
</dbReference>
<reference evidence="5 6" key="1">
    <citation type="submission" date="2018-05" db="EMBL/GenBank/DDBJ databases">
        <title>Complete Genome Sequence of Methylobacterium sp. 17Sr1-28.</title>
        <authorList>
            <person name="Srinivasan S."/>
        </authorList>
    </citation>
    <scope>NUCLEOTIDE SEQUENCE [LARGE SCALE GENOMIC DNA]</scope>
    <source>
        <strain evidence="5 6">17Sr1-28</strain>
    </source>
</reference>
<dbReference type="OrthoDB" id="2874181at2"/>
<dbReference type="InterPro" id="IPR002227">
    <property type="entry name" value="Tyrosinase_Cu-bd"/>
</dbReference>
<dbReference type="PROSITE" id="PS00498">
    <property type="entry name" value="TYROSINASE_2"/>
    <property type="match status" value="1"/>
</dbReference>
<dbReference type="GO" id="GO:0016491">
    <property type="term" value="F:oxidoreductase activity"/>
    <property type="evidence" value="ECO:0007669"/>
    <property type="project" value="InterPro"/>
</dbReference>
<dbReference type="InterPro" id="IPR008922">
    <property type="entry name" value="Di-copper_centre_dom_sf"/>
</dbReference>